<keyword evidence="4" id="KW-0326">Glycosidase</keyword>
<proteinExistence type="predicted"/>
<dbReference type="GO" id="GO:0004557">
    <property type="term" value="F:alpha-galactosidase activity"/>
    <property type="evidence" value="ECO:0007669"/>
    <property type="project" value="UniProtKB-EC"/>
</dbReference>
<keyword evidence="11" id="KW-1185">Reference proteome</keyword>
<dbReference type="Gene3D" id="2.60.40.1180">
    <property type="entry name" value="Golgi alpha-mannosidase II"/>
    <property type="match status" value="1"/>
</dbReference>
<gene>
    <name evidence="9" type="ORF">EM848_06760</name>
    <name evidence="8" type="ORF">EMO90_09475</name>
</gene>
<evidence type="ECO:0000259" key="7">
    <source>
        <dbReference type="Pfam" id="PF16875"/>
    </source>
</evidence>
<evidence type="ECO:0000256" key="3">
    <source>
        <dbReference type="ARBA" id="ARBA00022801"/>
    </source>
</evidence>
<dbReference type="GO" id="GO:0016052">
    <property type="term" value="P:carbohydrate catabolic process"/>
    <property type="evidence" value="ECO:0007669"/>
    <property type="project" value="InterPro"/>
</dbReference>
<dbReference type="PRINTS" id="PR00743">
    <property type="entry name" value="GLHYDRLASE36"/>
</dbReference>
<dbReference type="InterPro" id="IPR031704">
    <property type="entry name" value="Glyco_hydro_36_N"/>
</dbReference>
<dbReference type="InterPro" id="IPR050985">
    <property type="entry name" value="Alpha-glycosidase_related"/>
</dbReference>
<evidence type="ECO:0000313" key="11">
    <source>
        <dbReference type="Proteomes" id="UP000374630"/>
    </source>
</evidence>
<dbReference type="SUPFAM" id="SSF51445">
    <property type="entry name" value="(Trans)glycosidases"/>
    <property type="match status" value="1"/>
</dbReference>
<dbReference type="AlphaFoldDB" id="A0A5J5E1K5"/>
<dbReference type="InterPro" id="IPR017853">
    <property type="entry name" value="GH"/>
</dbReference>
<dbReference type="Gene3D" id="2.70.98.60">
    <property type="entry name" value="alpha-galactosidase from lactobacil brevis"/>
    <property type="match status" value="1"/>
</dbReference>
<sequence>MTATQYHGTARNGTPITAIYLEQRTANVAVALVLPGDGMPRIAHWGRPLNRPETVLGLYDALNPQQVDGALDFTPWPSVLPTQAEAWTGASRLVVRRNDVELFLKLSVLPGVGSGVGSGVGFGAGGDSCASGVYDEGGTGVIVATDPATGADRVTVTAGDAEQGVTIVWTGELDPSGLFRQKAAIRNAAPDSPVAPDGPAASEGPAAQDGPESPAPLSIGKIELAFPVPATASELFTTTGHHLRERSPQRQPFQQGRLERVSMVGRPDFDASLIIAAGTPGFGFERGDVYAVHTAWSGNSLLSAERIAYAQGLLSGAELLFGGEVTLPAASDVSGGPGMADESGAAGGPGAAGGSGTLGTPKWYETPWVVGSYGDGLNEVAQHFHSFLRARHALWRKAHGLPAEPKPRPVILNTWEAVYFRHDYDTLKALADKAKSVGVERFVVDDGWFGSRRDSRSGLGDWWIAQDVWPDGPKSLKALADYVHGLGMEFGLWFEPEMINPDSDTARAHPDWILAPTPNRLPVQGRSQQVLDLTNPGAFDYVLGAMDGLVGELGVDYIKWDHNKLVTEAVSRLSGRPAVHGETLAVYRIFDTLRDRHPGLEIESCASGGARVDLGILERASRIWASDCVDPVERADIQRYTSLLVPPQMIGEHVGVSPAETNRRTTPLSMRLAMSFFGHMGIEWDLTKEPEADLRELARWVAAFKEHRDWFATATAVHADCADPSIRVDGMVSADRSKAVYRFIQLTTSADWPVGPIHLPGLDPDAVYHVAPLPVSPDLRVFDAGAGRTPLGWWSDAGLDVDGRALEAYGLRPPSLNPAQAVLFGAVRV</sequence>
<dbReference type="Pfam" id="PF16874">
    <property type="entry name" value="Glyco_hydro_36C"/>
    <property type="match status" value="1"/>
</dbReference>
<dbReference type="InterPro" id="IPR031705">
    <property type="entry name" value="Glyco_hydro_36_C"/>
</dbReference>
<dbReference type="PANTHER" id="PTHR43053:SF3">
    <property type="entry name" value="ALPHA-GALACTOSIDASE C-RELATED"/>
    <property type="match status" value="1"/>
</dbReference>
<dbReference type="RefSeq" id="WP_150354180.1">
    <property type="nucleotide sequence ID" value="NZ_RZNZ01000014.1"/>
</dbReference>
<dbReference type="EMBL" id="RZNZ01000014">
    <property type="protein sequence ID" value="KAA8818599.1"/>
    <property type="molecule type" value="Genomic_DNA"/>
</dbReference>
<accession>A0A5J5E1K5</accession>
<dbReference type="Pfam" id="PF16875">
    <property type="entry name" value="Glyco_hydro_36N"/>
    <property type="match status" value="1"/>
</dbReference>
<evidence type="ECO:0000256" key="5">
    <source>
        <dbReference type="SAM" id="MobiDB-lite"/>
    </source>
</evidence>
<dbReference type="InterPro" id="IPR000111">
    <property type="entry name" value="Glyco_hydro_27/36_CS"/>
</dbReference>
<dbReference type="Proteomes" id="UP000345527">
    <property type="component" value="Unassembled WGS sequence"/>
</dbReference>
<evidence type="ECO:0000313" key="8">
    <source>
        <dbReference type="EMBL" id="KAA8818599.1"/>
    </source>
</evidence>
<dbReference type="InterPro" id="IPR013785">
    <property type="entry name" value="Aldolase_TIM"/>
</dbReference>
<dbReference type="OrthoDB" id="9758822at2"/>
<evidence type="ECO:0000313" key="10">
    <source>
        <dbReference type="Proteomes" id="UP000345527"/>
    </source>
</evidence>
<evidence type="ECO:0000259" key="6">
    <source>
        <dbReference type="Pfam" id="PF16874"/>
    </source>
</evidence>
<organism evidence="9 10">
    <name type="scientific">Bifidobacterium vespertilionis</name>
    <dbReference type="NCBI Taxonomy" id="2562524"/>
    <lineage>
        <taxon>Bacteria</taxon>
        <taxon>Bacillati</taxon>
        <taxon>Actinomycetota</taxon>
        <taxon>Actinomycetes</taxon>
        <taxon>Bifidobacteriales</taxon>
        <taxon>Bifidobacteriaceae</taxon>
        <taxon>Bifidobacterium</taxon>
    </lineage>
</organism>
<dbReference type="InterPro" id="IPR038417">
    <property type="entry name" value="Alpga-gal_N_sf"/>
</dbReference>
<dbReference type="Pfam" id="PF02065">
    <property type="entry name" value="Melibiase"/>
    <property type="match status" value="1"/>
</dbReference>
<dbReference type="EC" id="3.2.1.22" evidence="2"/>
<evidence type="ECO:0000256" key="4">
    <source>
        <dbReference type="ARBA" id="ARBA00023295"/>
    </source>
</evidence>
<dbReference type="FunFam" id="3.20.20.70:FF:000118">
    <property type="entry name" value="Alpha-galactosidase"/>
    <property type="match status" value="1"/>
</dbReference>
<evidence type="ECO:0000256" key="2">
    <source>
        <dbReference type="ARBA" id="ARBA00012755"/>
    </source>
</evidence>
<dbReference type="InterPro" id="IPR013780">
    <property type="entry name" value="Glyco_hydro_b"/>
</dbReference>
<dbReference type="PANTHER" id="PTHR43053">
    <property type="entry name" value="GLYCOSIDASE FAMILY 31"/>
    <property type="match status" value="1"/>
</dbReference>
<dbReference type="EMBL" id="RZOA01000012">
    <property type="protein sequence ID" value="KAA8823054.1"/>
    <property type="molecule type" value="Genomic_DNA"/>
</dbReference>
<dbReference type="CDD" id="cd14791">
    <property type="entry name" value="GH36"/>
    <property type="match status" value="1"/>
</dbReference>
<keyword evidence="3" id="KW-0378">Hydrolase</keyword>
<evidence type="ECO:0000256" key="1">
    <source>
        <dbReference type="ARBA" id="ARBA00001255"/>
    </source>
</evidence>
<evidence type="ECO:0000313" key="9">
    <source>
        <dbReference type="EMBL" id="KAA8823054.1"/>
    </source>
</evidence>
<feature type="region of interest" description="Disordered" evidence="5">
    <location>
        <begin position="189"/>
        <end position="216"/>
    </location>
</feature>
<comment type="catalytic activity">
    <reaction evidence="1">
        <text>Hydrolysis of terminal, non-reducing alpha-D-galactose residues in alpha-D-galactosides, including galactose oligosaccharides, galactomannans and galactolipids.</text>
        <dbReference type="EC" id="3.2.1.22"/>
    </reaction>
</comment>
<feature type="domain" description="Glycosyl hydrolase family 36 C-terminal" evidence="6">
    <location>
        <begin position="731"/>
        <end position="824"/>
    </location>
</feature>
<feature type="domain" description="Glycosyl hydrolase family 36 N-terminal" evidence="7">
    <location>
        <begin position="215"/>
        <end position="327"/>
    </location>
</feature>
<dbReference type="Proteomes" id="UP000374630">
    <property type="component" value="Unassembled WGS sequence"/>
</dbReference>
<feature type="compositionally biased region" description="Gly residues" evidence="5">
    <location>
        <begin position="345"/>
        <end position="354"/>
    </location>
</feature>
<feature type="region of interest" description="Disordered" evidence="5">
    <location>
        <begin position="332"/>
        <end position="354"/>
    </location>
</feature>
<dbReference type="Gene3D" id="3.20.20.70">
    <property type="entry name" value="Aldolase class I"/>
    <property type="match status" value="1"/>
</dbReference>
<reference evidence="10 11" key="1">
    <citation type="journal article" date="2019" name="Syst. Appl. Microbiol.">
        <title>Characterization of Bifidobacterium species in feaces of the Egyptian fruit bat: Description of B. vespertilionis sp. nov. and B. rousetti sp. nov.</title>
        <authorList>
            <person name="Modesto M."/>
            <person name="Satti M."/>
            <person name="Watanabe K."/>
            <person name="Puglisi E."/>
            <person name="Morelli L."/>
            <person name="Huang C.-H."/>
            <person name="Liou J.-S."/>
            <person name="Miyashita M."/>
            <person name="Tamura T."/>
            <person name="Saito S."/>
            <person name="Mori K."/>
            <person name="Huang L."/>
            <person name="Sciavilla P."/>
            <person name="Sandri C."/>
            <person name="Spiezio C."/>
            <person name="Vitali F."/>
            <person name="Cavalieri D."/>
            <person name="Perpetuini G."/>
            <person name="Tofalo R."/>
            <person name="Bonetti A."/>
            <person name="Arita M."/>
            <person name="Mattarelli P."/>
        </authorList>
    </citation>
    <scope>NUCLEOTIDE SEQUENCE [LARGE SCALE GENOMIC DNA]</scope>
    <source>
        <strain evidence="8 11">RST16</strain>
        <strain evidence="9 10">RST8</strain>
    </source>
</reference>
<dbReference type="PROSITE" id="PS00512">
    <property type="entry name" value="ALPHA_GALACTOSIDASE"/>
    <property type="match status" value="1"/>
</dbReference>
<comment type="caution">
    <text evidence="9">The sequence shown here is derived from an EMBL/GenBank/DDBJ whole genome shotgun (WGS) entry which is preliminary data.</text>
</comment>
<name>A0A5J5E1K5_9BIFI</name>
<dbReference type="InterPro" id="IPR002252">
    <property type="entry name" value="Glyco_hydro_36"/>
</dbReference>
<protein>
    <recommendedName>
        <fullName evidence="2">alpha-galactosidase</fullName>
        <ecNumber evidence="2">3.2.1.22</ecNumber>
    </recommendedName>
</protein>